<organism evidence="1 2">
    <name type="scientific">Cichorium intybus</name>
    <name type="common">Chicory</name>
    <dbReference type="NCBI Taxonomy" id="13427"/>
    <lineage>
        <taxon>Eukaryota</taxon>
        <taxon>Viridiplantae</taxon>
        <taxon>Streptophyta</taxon>
        <taxon>Embryophyta</taxon>
        <taxon>Tracheophyta</taxon>
        <taxon>Spermatophyta</taxon>
        <taxon>Magnoliopsida</taxon>
        <taxon>eudicotyledons</taxon>
        <taxon>Gunneridae</taxon>
        <taxon>Pentapetalae</taxon>
        <taxon>asterids</taxon>
        <taxon>campanulids</taxon>
        <taxon>Asterales</taxon>
        <taxon>Asteraceae</taxon>
        <taxon>Cichorioideae</taxon>
        <taxon>Cichorieae</taxon>
        <taxon>Cichoriinae</taxon>
        <taxon>Cichorium</taxon>
    </lineage>
</organism>
<protein>
    <submittedName>
        <fullName evidence="1">Uncharacterized protein</fullName>
    </submittedName>
</protein>
<reference evidence="2" key="1">
    <citation type="journal article" date="2022" name="Mol. Ecol. Resour.">
        <title>The genomes of chicory, endive, great burdock and yacon provide insights into Asteraceae palaeo-polyploidization history and plant inulin production.</title>
        <authorList>
            <person name="Fan W."/>
            <person name="Wang S."/>
            <person name="Wang H."/>
            <person name="Wang A."/>
            <person name="Jiang F."/>
            <person name="Liu H."/>
            <person name="Zhao H."/>
            <person name="Xu D."/>
            <person name="Zhang Y."/>
        </authorList>
    </citation>
    <scope>NUCLEOTIDE SEQUENCE [LARGE SCALE GENOMIC DNA]</scope>
    <source>
        <strain evidence="2">cv. Punajuju</strain>
    </source>
</reference>
<reference evidence="1 2" key="2">
    <citation type="journal article" date="2022" name="Mol. Ecol. Resour.">
        <title>The genomes of chicory, endive, great burdock and yacon provide insights into Asteraceae paleo-polyploidization history and plant inulin production.</title>
        <authorList>
            <person name="Fan W."/>
            <person name="Wang S."/>
            <person name="Wang H."/>
            <person name="Wang A."/>
            <person name="Jiang F."/>
            <person name="Liu H."/>
            <person name="Zhao H."/>
            <person name="Xu D."/>
            <person name="Zhang Y."/>
        </authorList>
    </citation>
    <scope>NUCLEOTIDE SEQUENCE [LARGE SCALE GENOMIC DNA]</scope>
    <source>
        <strain evidence="2">cv. Punajuju</strain>
        <tissue evidence="1">Leaves</tissue>
    </source>
</reference>
<name>A0ACB9BK03_CICIN</name>
<proteinExistence type="predicted"/>
<evidence type="ECO:0000313" key="1">
    <source>
        <dbReference type="EMBL" id="KAI3722359.1"/>
    </source>
</evidence>
<evidence type="ECO:0000313" key="2">
    <source>
        <dbReference type="Proteomes" id="UP001055811"/>
    </source>
</evidence>
<comment type="caution">
    <text evidence="1">The sequence shown here is derived from an EMBL/GenBank/DDBJ whole genome shotgun (WGS) entry which is preliminary data.</text>
</comment>
<dbReference type="EMBL" id="CM042014">
    <property type="protein sequence ID" value="KAI3722359.1"/>
    <property type="molecule type" value="Genomic_DNA"/>
</dbReference>
<gene>
    <name evidence="1" type="ORF">L2E82_33395</name>
</gene>
<dbReference type="Proteomes" id="UP001055811">
    <property type="component" value="Linkage Group LG06"/>
</dbReference>
<keyword evidence="2" id="KW-1185">Reference proteome</keyword>
<accession>A0ACB9BK03</accession>
<sequence length="82" mass="9157">MAARCDDDGNSRQQNVDAWWYVLMLERGRKEGSRVSSNWVRVSLVMGKKMKECSGSGLRLGFVYREILGKWSSSRSAGGVLG</sequence>